<dbReference type="Gene3D" id="3.30.70.270">
    <property type="match status" value="1"/>
</dbReference>
<comment type="catalytic activity">
    <reaction evidence="3">
        <text>2 GTP = 3',3'-c-di-GMP + 2 diphosphate</text>
        <dbReference type="Rhea" id="RHEA:24898"/>
        <dbReference type="ChEBI" id="CHEBI:33019"/>
        <dbReference type="ChEBI" id="CHEBI:37565"/>
        <dbReference type="ChEBI" id="CHEBI:58805"/>
        <dbReference type="EC" id="2.7.7.65"/>
    </reaction>
</comment>
<sequence length="433" mass="48195">MAGERKSSSSLAGTPAKILLVENSRMFQEMVGEALEGQLGIPVIHARTLAEAGQAIEAQGPFMLVITGLVLADGNQDKIVDYFLARHLPTVIVTGVYDEDLRQRLLSRSIIDYILKNAPGAVEYLVWLVRRLERNRRITALVIDDTETARQLTASLLQMYGFGVVSAANGKQGLERLNEDSSIRLVVTDQEMPEMTGIEFTRQARTNYSRDRLSIIGVSGADKSSLVAQFLKNGANDFLHKPFSREEFFCRISQNIENLELIGSLQDLATKDFLTGLANRRYFFERGQQMFDHAGTHKKKLHAAMLDIDHFKKINDTYGHDGGDVALKAVANAIAKFARPQDLVARFGGEEFALLTPDLGHTEAEYFFEGLRARIERLEIPFGEQMIPVTTSVGVCLDRRKSLTEMMSEADRVLYLAKAGGRNQVQMAHPDSA</sequence>
<evidence type="ECO:0000256" key="2">
    <source>
        <dbReference type="ARBA" id="ARBA00012528"/>
    </source>
</evidence>
<dbReference type="PROSITE" id="PS50110">
    <property type="entry name" value="RESPONSE_REGULATORY"/>
    <property type="match status" value="2"/>
</dbReference>
<dbReference type="AlphaFoldDB" id="A0AAW3ZEX9"/>
<dbReference type="SMART" id="SM00448">
    <property type="entry name" value="REC"/>
    <property type="match status" value="2"/>
</dbReference>
<dbReference type="SMART" id="SM00267">
    <property type="entry name" value="GGDEF"/>
    <property type="match status" value="1"/>
</dbReference>
<dbReference type="Pfam" id="PF00072">
    <property type="entry name" value="Response_reg"/>
    <property type="match status" value="1"/>
</dbReference>
<dbReference type="NCBIfam" id="TIGR00254">
    <property type="entry name" value="GGDEF"/>
    <property type="match status" value="1"/>
</dbReference>
<dbReference type="InterPro" id="IPR000160">
    <property type="entry name" value="GGDEF_dom"/>
</dbReference>
<dbReference type="CDD" id="cd01949">
    <property type="entry name" value="GGDEF"/>
    <property type="match status" value="1"/>
</dbReference>
<dbReference type="GO" id="GO:1902201">
    <property type="term" value="P:negative regulation of bacterial-type flagellum-dependent cell motility"/>
    <property type="evidence" value="ECO:0007669"/>
    <property type="project" value="TreeGrafter"/>
</dbReference>
<dbReference type="InterPro" id="IPR011006">
    <property type="entry name" value="CheY-like_superfamily"/>
</dbReference>
<dbReference type="InterPro" id="IPR043128">
    <property type="entry name" value="Rev_trsase/Diguanyl_cyclase"/>
</dbReference>
<dbReference type="GO" id="GO:0000160">
    <property type="term" value="P:phosphorelay signal transduction system"/>
    <property type="evidence" value="ECO:0007669"/>
    <property type="project" value="InterPro"/>
</dbReference>
<dbReference type="GO" id="GO:0043709">
    <property type="term" value="P:cell adhesion involved in single-species biofilm formation"/>
    <property type="evidence" value="ECO:0007669"/>
    <property type="project" value="TreeGrafter"/>
</dbReference>
<evidence type="ECO:0000256" key="4">
    <source>
        <dbReference type="PROSITE-ProRule" id="PRU00169"/>
    </source>
</evidence>
<evidence type="ECO:0000259" key="5">
    <source>
        <dbReference type="PROSITE" id="PS50110"/>
    </source>
</evidence>
<feature type="domain" description="Response regulatory" evidence="5">
    <location>
        <begin position="139"/>
        <end position="256"/>
    </location>
</feature>
<feature type="domain" description="GGDEF" evidence="6">
    <location>
        <begin position="299"/>
        <end position="430"/>
    </location>
</feature>
<dbReference type="FunFam" id="3.30.70.270:FF:000001">
    <property type="entry name" value="Diguanylate cyclase domain protein"/>
    <property type="match status" value="1"/>
</dbReference>
<accession>A0AAW3ZEX9</accession>
<organism evidence="7 8">
    <name type="scientific">Pseudomarimonas arenosa</name>
    <dbReference type="NCBI Taxonomy" id="2774145"/>
    <lineage>
        <taxon>Bacteria</taxon>
        <taxon>Pseudomonadati</taxon>
        <taxon>Pseudomonadota</taxon>
        <taxon>Gammaproteobacteria</taxon>
        <taxon>Lysobacterales</taxon>
        <taxon>Lysobacteraceae</taxon>
        <taxon>Pseudomarimonas</taxon>
    </lineage>
</organism>
<dbReference type="GO" id="GO:0052621">
    <property type="term" value="F:diguanylate cyclase activity"/>
    <property type="evidence" value="ECO:0007669"/>
    <property type="project" value="UniProtKB-EC"/>
</dbReference>
<feature type="domain" description="Response regulatory" evidence="5">
    <location>
        <begin position="17"/>
        <end position="131"/>
    </location>
</feature>
<evidence type="ECO:0000256" key="1">
    <source>
        <dbReference type="ARBA" id="ARBA00001946"/>
    </source>
</evidence>
<dbReference type="InterPro" id="IPR029787">
    <property type="entry name" value="Nucleotide_cyclase"/>
</dbReference>
<dbReference type="Pfam" id="PF00990">
    <property type="entry name" value="GGDEF"/>
    <property type="match status" value="1"/>
</dbReference>
<name>A0AAW3ZEX9_9GAMM</name>
<evidence type="ECO:0000256" key="3">
    <source>
        <dbReference type="ARBA" id="ARBA00034247"/>
    </source>
</evidence>
<dbReference type="PROSITE" id="PS50887">
    <property type="entry name" value="GGDEF"/>
    <property type="match status" value="1"/>
</dbReference>
<dbReference type="Gene3D" id="3.40.50.2300">
    <property type="match status" value="2"/>
</dbReference>
<reference evidence="7 8" key="1">
    <citation type="submission" date="2020-09" db="EMBL/GenBank/DDBJ databases">
        <title>Pseudoxanthomonas sp. CAU 1598 isolated from sand of Yaerae Beach.</title>
        <authorList>
            <person name="Kim W."/>
        </authorList>
    </citation>
    <scope>NUCLEOTIDE SEQUENCE [LARGE SCALE GENOMIC DNA]</scope>
    <source>
        <strain evidence="7 8">CAU 1598</strain>
    </source>
</reference>
<dbReference type="GO" id="GO:0005886">
    <property type="term" value="C:plasma membrane"/>
    <property type="evidence" value="ECO:0007669"/>
    <property type="project" value="TreeGrafter"/>
</dbReference>
<comment type="caution">
    <text evidence="4">Lacks conserved residue(s) required for the propagation of feature annotation.</text>
</comment>
<evidence type="ECO:0000313" key="8">
    <source>
        <dbReference type="Proteomes" id="UP000613768"/>
    </source>
</evidence>
<protein>
    <recommendedName>
        <fullName evidence="2">diguanylate cyclase</fullName>
        <ecNumber evidence="2">2.7.7.65</ecNumber>
    </recommendedName>
</protein>
<dbReference type="Proteomes" id="UP000613768">
    <property type="component" value="Unassembled WGS sequence"/>
</dbReference>
<dbReference type="SUPFAM" id="SSF55073">
    <property type="entry name" value="Nucleotide cyclase"/>
    <property type="match status" value="1"/>
</dbReference>
<dbReference type="InterPro" id="IPR050469">
    <property type="entry name" value="Diguanylate_Cyclase"/>
</dbReference>
<proteinExistence type="predicted"/>
<evidence type="ECO:0000313" key="7">
    <source>
        <dbReference type="EMBL" id="MBD8524656.1"/>
    </source>
</evidence>
<evidence type="ECO:0000259" key="6">
    <source>
        <dbReference type="PROSITE" id="PS50887"/>
    </source>
</evidence>
<dbReference type="InterPro" id="IPR001789">
    <property type="entry name" value="Sig_transdc_resp-reg_receiver"/>
</dbReference>
<comment type="cofactor">
    <cofactor evidence="1">
        <name>Mg(2+)</name>
        <dbReference type="ChEBI" id="CHEBI:18420"/>
    </cofactor>
</comment>
<dbReference type="EMBL" id="JACYTR010000004">
    <property type="protein sequence ID" value="MBD8524656.1"/>
    <property type="molecule type" value="Genomic_DNA"/>
</dbReference>
<gene>
    <name evidence="7" type="ORF">IFO71_02780</name>
</gene>
<dbReference type="PANTHER" id="PTHR45138">
    <property type="entry name" value="REGULATORY COMPONENTS OF SENSORY TRANSDUCTION SYSTEM"/>
    <property type="match status" value="1"/>
</dbReference>
<comment type="caution">
    <text evidence="7">The sequence shown here is derived from an EMBL/GenBank/DDBJ whole genome shotgun (WGS) entry which is preliminary data.</text>
</comment>
<keyword evidence="8" id="KW-1185">Reference proteome</keyword>
<dbReference type="SUPFAM" id="SSF52172">
    <property type="entry name" value="CheY-like"/>
    <property type="match status" value="2"/>
</dbReference>
<feature type="modified residue" description="4-aspartylphosphate" evidence="4">
    <location>
        <position position="189"/>
    </location>
</feature>
<dbReference type="PANTHER" id="PTHR45138:SF9">
    <property type="entry name" value="DIGUANYLATE CYCLASE DGCM-RELATED"/>
    <property type="match status" value="1"/>
</dbReference>
<dbReference type="EC" id="2.7.7.65" evidence="2"/>
<dbReference type="RefSeq" id="WP_192028009.1">
    <property type="nucleotide sequence ID" value="NZ_JACYTR010000004.1"/>
</dbReference>
<keyword evidence="4" id="KW-0597">Phosphoprotein</keyword>